<evidence type="ECO:0000313" key="4">
    <source>
        <dbReference type="Proteomes" id="UP000230709"/>
    </source>
</evidence>
<reference evidence="4" key="1">
    <citation type="submission" date="2017-10" db="EMBL/GenBank/DDBJ databases">
        <title>Completed PacBio SMRT sequence of Methylosinus trichosporium OB3b reveals presence of a third large plasmid.</title>
        <authorList>
            <person name="Charles T.C."/>
            <person name="Lynch M.D.J."/>
            <person name="Heil J.R."/>
            <person name="Cheng J."/>
        </authorList>
    </citation>
    <scope>NUCLEOTIDE SEQUENCE [LARGE SCALE GENOMIC DNA]</scope>
    <source>
        <strain evidence="4">OB3b</strain>
    </source>
</reference>
<sequence length="120" mass="12375">MATLPPLLRRIAGAFASCVAALLLLQALAFAAPRGPMAESGWAPVCAAAGSGADHAPVDKGSGCTGLACCQAARPIAFGEPALGLLTRRPRLVPAPRRVADVGPDRRMRRPWSSRAPPRA</sequence>
<dbReference type="EMBL" id="CP023737">
    <property type="protein sequence ID" value="ATQ69170.1"/>
    <property type="molecule type" value="Genomic_DNA"/>
</dbReference>
<keyword evidence="4" id="KW-1185">Reference proteome</keyword>
<name>A0A2D2D2F7_METT3</name>
<feature type="region of interest" description="Disordered" evidence="1">
    <location>
        <begin position="96"/>
        <end position="120"/>
    </location>
</feature>
<dbReference type="AlphaFoldDB" id="A0A2D2D2F7"/>
<proteinExistence type="predicted"/>
<dbReference type="STRING" id="595536.GCA_000178815_02035"/>
<dbReference type="Proteomes" id="UP000230709">
    <property type="component" value="Chromosome"/>
</dbReference>
<feature type="chain" id="PRO_5013628854" description="DUF2946 domain-containing protein" evidence="2">
    <location>
        <begin position="32"/>
        <end position="120"/>
    </location>
</feature>
<accession>A0A2D2D2F7</accession>
<evidence type="ECO:0000256" key="1">
    <source>
        <dbReference type="SAM" id="MobiDB-lite"/>
    </source>
</evidence>
<dbReference type="RefSeq" id="WP_003610105.1">
    <property type="nucleotide sequence ID" value="NZ_ADVE02000001.1"/>
</dbReference>
<organism evidence="3 4">
    <name type="scientific">Methylosinus trichosporium (strain ATCC 35070 / NCIMB 11131 / UNIQEM 75 / OB3b)</name>
    <dbReference type="NCBI Taxonomy" id="595536"/>
    <lineage>
        <taxon>Bacteria</taxon>
        <taxon>Pseudomonadati</taxon>
        <taxon>Pseudomonadota</taxon>
        <taxon>Alphaproteobacteria</taxon>
        <taxon>Hyphomicrobiales</taxon>
        <taxon>Methylocystaceae</taxon>
        <taxon>Methylosinus</taxon>
    </lineage>
</organism>
<evidence type="ECO:0000256" key="2">
    <source>
        <dbReference type="SAM" id="SignalP"/>
    </source>
</evidence>
<evidence type="ECO:0000313" key="3">
    <source>
        <dbReference type="EMBL" id="ATQ69170.1"/>
    </source>
</evidence>
<feature type="signal peptide" evidence="2">
    <location>
        <begin position="1"/>
        <end position="31"/>
    </location>
</feature>
<dbReference type="KEGG" id="mtw:CQW49_15735"/>
<evidence type="ECO:0008006" key="5">
    <source>
        <dbReference type="Google" id="ProtNLM"/>
    </source>
</evidence>
<protein>
    <recommendedName>
        <fullName evidence="5">DUF2946 domain-containing protein</fullName>
    </recommendedName>
</protein>
<keyword evidence="2" id="KW-0732">Signal</keyword>
<gene>
    <name evidence="3" type="ORF">CQW49_15735</name>
</gene>